<evidence type="ECO:0000256" key="7">
    <source>
        <dbReference type="ARBA" id="ARBA00022553"/>
    </source>
</evidence>
<dbReference type="PROSITE" id="PS50106">
    <property type="entry name" value="PDZ"/>
    <property type="match status" value="1"/>
</dbReference>
<organism evidence="19 20">
    <name type="scientific">Conger conger</name>
    <name type="common">Conger eel</name>
    <name type="synonym">Muraena conger</name>
    <dbReference type="NCBI Taxonomy" id="82655"/>
    <lineage>
        <taxon>Eukaryota</taxon>
        <taxon>Metazoa</taxon>
        <taxon>Chordata</taxon>
        <taxon>Craniata</taxon>
        <taxon>Vertebrata</taxon>
        <taxon>Euteleostomi</taxon>
        <taxon>Actinopterygii</taxon>
        <taxon>Neopterygii</taxon>
        <taxon>Teleostei</taxon>
        <taxon>Anguilliformes</taxon>
        <taxon>Congridae</taxon>
        <taxon>Conger</taxon>
    </lineage>
</organism>
<dbReference type="GO" id="GO:0005524">
    <property type="term" value="F:ATP binding"/>
    <property type="evidence" value="ECO:0007669"/>
    <property type="project" value="UniProtKB-KW"/>
</dbReference>
<feature type="compositionally biased region" description="Low complexity" evidence="15">
    <location>
        <begin position="155"/>
        <end position="164"/>
    </location>
</feature>
<dbReference type="Gene3D" id="1.20.1480.20">
    <property type="entry name" value="MAST3 pre-PK domain-like"/>
    <property type="match status" value="1"/>
</dbReference>
<dbReference type="PANTHER" id="PTHR24356:SF140">
    <property type="entry name" value="MICROTUBULE-ASSOCIATED SERINE_THREONINE-PROTEIN KINASE 3"/>
    <property type="match status" value="1"/>
</dbReference>
<feature type="region of interest" description="Disordered" evidence="15">
    <location>
        <begin position="664"/>
        <end position="688"/>
    </location>
</feature>
<gene>
    <name evidence="19" type="ORF">COCON_G00086520</name>
</gene>
<dbReference type="Pfam" id="PF08926">
    <property type="entry name" value="DUF1908"/>
    <property type="match status" value="1"/>
</dbReference>
<feature type="compositionally biased region" description="Polar residues" evidence="15">
    <location>
        <begin position="785"/>
        <end position="794"/>
    </location>
</feature>
<feature type="region of interest" description="Disordered" evidence="15">
    <location>
        <begin position="81"/>
        <end position="164"/>
    </location>
</feature>
<keyword evidence="8" id="KW-0808">Transferase</keyword>
<accession>A0A9Q1I092</accession>
<feature type="compositionally biased region" description="Basic and acidic residues" evidence="15">
    <location>
        <begin position="724"/>
        <end position="744"/>
    </location>
</feature>
<evidence type="ECO:0000256" key="1">
    <source>
        <dbReference type="ARBA" id="ARBA00001946"/>
    </source>
</evidence>
<dbReference type="SMART" id="SM00228">
    <property type="entry name" value="PDZ"/>
    <property type="match status" value="1"/>
</dbReference>
<keyword evidence="20" id="KW-1185">Reference proteome</keyword>
<evidence type="ECO:0000313" key="19">
    <source>
        <dbReference type="EMBL" id="KAJ8274027.1"/>
    </source>
</evidence>
<evidence type="ECO:0000256" key="13">
    <source>
        <dbReference type="ARBA" id="ARBA00047899"/>
    </source>
</evidence>
<dbReference type="SMART" id="SM00220">
    <property type="entry name" value="S_TKc"/>
    <property type="match status" value="1"/>
</dbReference>
<sequence length="1195" mass="132601">MSDPNYWTLLPSYKSKYMAGANLKRSKSCHSNKRRSLVVGNPSPTRSLSPLSLGTAAGSPLDSLRGVSVSASLNLPVGRGLLARPDRADGRRWSLPSSGYGTNSPSSTVSPMSSSQELAPQSIEEIFLPPKPSRSSESLAEEDGRTPVQARRSRSLSPARSSGSFDNEVVMMNHVYRERFPKAREQMEGRLQDVIARCSPDGSLPLADGVLGFIQHQLLELATDCLDKSRQGLVTSQHFLEMQDKLDKLLHEAYERAESEEVTVITQLVKKILMIISRPARLLECLEFNPEEFYFLLEQVEDQAKLSEGIKEDIPRYIIQQLGLTCDPLQDMVQLEEIAQEIEDQEKACSPCRRKAQESDFDTIKLISNGAYGAVYLVRHCETRLRFAMKKINRQNLVLRNQIHQAFVERDILTFAENPFVVSLFCSFETRRHLCMVMEYVEGGDCAALLKNIGPFPVEMARLYFAETVLALEYLHSYGIVHRDIKPDNLLITSLGHIKLTDFGLSKIGLMNLTTNLYEGCTGQDTREFIDKQVCGTPEYIAPEVILRQGYSKPVDWWSMGVVLYEFLVGCVPFFGDTPEELFGQVVSDEIVWPDGDDALPADAHDLIAWLLRQNPHERLGSGGAVEVRRHMFFLGLDWNGLLRQKAEFVPFLTDKDDTSYFDTRSERYKHQESDDDDDDDETNDEGSSLELRQFYSWSHRFSQVYSSSEHLTTPSNPSLASSDHSHSEDREEPPPEARGEGGRRNSLSPLLRPRALSSCTRRDRERRLLAISASRSQEVVPRITVSSQEQEQAADSVPRRLRLRSNSMGAKRSRGREQEGSRQLAPPPHVPRSARSPSGGKLPKSASASGLSLLSTPDMEGSTHASSSPSSRESSPRRDPAPSGSRLRPPVVIFRSGRRFGFALRAIRVYMGDSSVYRVHHVVWIVEEGSPAHDSGLRAGDLITHVNGESVMGLLHTEVVHLLLKSGKRVTLQTMPLEHTSIRTGPARKPSCGAKMARRKRSRKRDSQERRRRSVVKKLTRQTSVSQPSRSATLQHSLSSSESGTGSSTPCSSPRATPCRSPAPDQSWDSSPPLSSSPGWSSPGSPGSPVARVRPRSLQGLGAKLSGSPYSHCKSIAIIPPSPLASAPGPGPWPPEGEGPPAVRRSSRPREDMAALLAVRRLSLSERRDCLRKQEAVWETLGDGHAQPGPAPWL</sequence>
<dbReference type="EMBL" id="JAFJMO010000006">
    <property type="protein sequence ID" value="KAJ8274027.1"/>
    <property type="molecule type" value="Genomic_DNA"/>
</dbReference>
<keyword evidence="11" id="KW-0067">ATP-binding</keyword>
<evidence type="ECO:0000256" key="6">
    <source>
        <dbReference type="ARBA" id="ARBA00022527"/>
    </source>
</evidence>
<dbReference type="PROSITE" id="PS50011">
    <property type="entry name" value="PROTEIN_KINASE_DOM"/>
    <property type="match status" value="1"/>
</dbReference>
<dbReference type="InterPro" id="IPR050236">
    <property type="entry name" value="Ser_Thr_kinase_AGC"/>
</dbReference>
<feature type="region of interest" description="Disordered" evidence="15">
    <location>
        <begin position="1122"/>
        <end position="1150"/>
    </location>
</feature>
<comment type="caution">
    <text evidence="19">The sequence shown here is derived from an EMBL/GenBank/DDBJ whole genome shotgun (WGS) entry which is preliminary data.</text>
</comment>
<feature type="compositionally biased region" description="Polar residues" evidence="15">
    <location>
        <begin position="709"/>
        <end position="721"/>
    </location>
</feature>
<feature type="compositionally biased region" description="Low complexity" evidence="15">
    <location>
        <begin position="846"/>
        <end position="856"/>
    </location>
</feature>
<feature type="compositionally biased region" description="Low complexity" evidence="15">
    <location>
        <begin position="745"/>
        <end position="759"/>
    </location>
</feature>
<dbReference type="FunFam" id="2.30.42.10:FF:000008">
    <property type="entry name" value="microtubule-associated serine/threonine-protein kinase 4 isoform X2"/>
    <property type="match status" value="1"/>
</dbReference>
<proteinExistence type="inferred from homology"/>
<dbReference type="InterPro" id="IPR011009">
    <property type="entry name" value="Kinase-like_dom_sf"/>
</dbReference>
<feature type="compositionally biased region" description="Acidic residues" evidence="15">
    <location>
        <begin position="674"/>
        <end position="685"/>
    </location>
</feature>
<dbReference type="PROSITE" id="PS51285">
    <property type="entry name" value="AGC_KINASE_CTER"/>
    <property type="match status" value="1"/>
</dbReference>
<feature type="compositionally biased region" description="Low complexity" evidence="15">
    <location>
        <begin position="1030"/>
        <end position="1054"/>
    </location>
</feature>
<keyword evidence="9" id="KW-0547">Nucleotide-binding</keyword>
<feature type="domain" description="Protein kinase" evidence="16">
    <location>
        <begin position="361"/>
        <end position="634"/>
    </location>
</feature>
<dbReference type="InterPro" id="IPR041489">
    <property type="entry name" value="PDZ_6"/>
</dbReference>
<feature type="compositionally biased region" description="Low complexity" evidence="15">
    <location>
        <begin position="1065"/>
        <end position="1090"/>
    </location>
</feature>
<evidence type="ECO:0000259" key="17">
    <source>
        <dbReference type="PROSITE" id="PS50106"/>
    </source>
</evidence>
<evidence type="ECO:0000256" key="9">
    <source>
        <dbReference type="ARBA" id="ARBA00022741"/>
    </source>
</evidence>
<feature type="compositionally biased region" description="Low complexity" evidence="15">
    <location>
        <begin position="42"/>
        <end position="52"/>
    </location>
</feature>
<feature type="domain" description="AGC-kinase C-terminal" evidence="18">
    <location>
        <begin position="635"/>
        <end position="710"/>
    </location>
</feature>
<dbReference type="FunFam" id="1.20.1480.20:FF:000001">
    <property type="entry name" value="microtubule-associated serine/threonine-protein kinase 4 isoform X1"/>
    <property type="match status" value="1"/>
</dbReference>
<feature type="region of interest" description="Disordered" evidence="15">
    <location>
        <begin position="709"/>
        <end position="762"/>
    </location>
</feature>
<comment type="catalytic activity">
    <reaction evidence="13">
        <text>L-threonyl-[protein] + ATP = O-phospho-L-threonyl-[protein] + ADP + H(+)</text>
        <dbReference type="Rhea" id="RHEA:46608"/>
        <dbReference type="Rhea" id="RHEA-COMP:11060"/>
        <dbReference type="Rhea" id="RHEA-COMP:11605"/>
        <dbReference type="ChEBI" id="CHEBI:15378"/>
        <dbReference type="ChEBI" id="CHEBI:30013"/>
        <dbReference type="ChEBI" id="CHEBI:30616"/>
        <dbReference type="ChEBI" id="CHEBI:61977"/>
        <dbReference type="ChEBI" id="CHEBI:456216"/>
        <dbReference type="EC" id="2.7.11.1"/>
    </reaction>
</comment>
<dbReference type="AlphaFoldDB" id="A0A9Q1I092"/>
<feature type="compositionally biased region" description="Basic residues" evidence="15">
    <location>
        <begin position="997"/>
        <end position="1021"/>
    </location>
</feature>
<dbReference type="InterPro" id="IPR008271">
    <property type="entry name" value="Ser/Thr_kinase_AS"/>
</dbReference>
<dbReference type="InterPro" id="IPR015022">
    <property type="entry name" value="MAST_pre-PK_dom"/>
</dbReference>
<keyword evidence="6" id="KW-0723">Serine/threonine-protein kinase</keyword>
<dbReference type="Proteomes" id="UP001152803">
    <property type="component" value="Unassembled WGS sequence"/>
</dbReference>
<evidence type="ECO:0000256" key="5">
    <source>
        <dbReference type="ARBA" id="ARBA00022490"/>
    </source>
</evidence>
<feature type="domain" description="PDZ" evidence="17">
    <location>
        <begin position="891"/>
        <end position="979"/>
    </location>
</feature>
<dbReference type="InterPro" id="IPR037711">
    <property type="entry name" value="MAST"/>
</dbReference>
<dbReference type="SUPFAM" id="SSF50156">
    <property type="entry name" value="PDZ domain-like"/>
    <property type="match status" value="1"/>
</dbReference>
<comment type="cofactor">
    <cofactor evidence="1">
        <name>Mg(2+)</name>
        <dbReference type="ChEBI" id="CHEBI:18420"/>
    </cofactor>
</comment>
<evidence type="ECO:0000256" key="12">
    <source>
        <dbReference type="ARBA" id="ARBA00022842"/>
    </source>
</evidence>
<dbReference type="Gene3D" id="3.30.200.20">
    <property type="entry name" value="Phosphorylase Kinase, domain 1"/>
    <property type="match status" value="1"/>
</dbReference>
<evidence type="ECO:0000256" key="15">
    <source>
        <dbReference type="SAM" id="MobiDB-lite"/>
    </source>
</evidence>
<comment type="similarity">
    <text evidence="3">Belongs to the protein kinase superfamily. AGC Ser/Thr protein kinase family.</text>
</comment>
<keyword evidence="12" id="KW-0460">Magnesium</keyword>
<dbReference type="InterPro" id="IPR023142">
    <property type="entry name" value="MAST_pre-PK_dom_sf"/>
</dbReference>
<dbReference type="GO" id="GO:0004674">
    <property type="term" value="F:protein serine/threonine kinase activity"/>
    <property type="evidence" value="ECO:0007669"/>
    <property type="project" value="UniProtKB-KW"/>
</dbReference>
<evidence type="ECO:0000256" key="11">
    <source>
        <dbReference type="ARBA" id="ARBA00022840"/>
    </source>
</evidence>
<evidence type="ECO:0000256" key="10">
    <source>
        <dbReference type="ARBA" id="ARBA00022777"/>
    </source>
</evidence>
<feature type="compositionally biased region" description="Basic and acidic residues" evidence="15">
    <location>
        <begin position="664"/>
        <end position="673"/>
    </location>
</feature>
<dbReference type="SUPFAM" id="SSF140482">
    <property type="entry name" value="MAST3 pre-PK domain-like"/>
    <property type="match status" value="1"/>
</dbReference>
<comment type="subcellular location">
    <subcellularLocation>
        <location evidence="2">Cytoplasm</location>
    </subcellularLocation>
</comment>
<dbReference type="InterPro" id="IPR000719">
    <property type="entry name" value="Prot_kinase_dom"/>
</dbReference>
<dbReference type="GO" id="GO:0000287">
    <property type="term" value="F:magnesium ion binding"/>
    <property type="evidence" value="ECO:0007669"/>
    <property type="project" value="InterPro"/>
</dbReference>
<dbReference type="Pfam" id="PF00069">
    <property type="entry name" value="Pkinase"/>
    <property type="match status" value="1"/>
</dbReference>
<dbReference type="GO" id="GO:0035556">
    <property type="term" value="P:intracellular signal transduction"/>
    <property type="evidence" value="ECO:0007669"/>
    <property type="project" value="TreeGrafter"/>
</dbReference>
<dbReference type="EC" id="2.7.11.1" evidence="4"/>
<dbReference type="PANTHER" id="PTHR24356">
    <property type="entry name" value="SERINE/THREONINE-PROTEIN KINASE"/>
    <property type="match status" value="1"/>
</dbReference>
<dbReference type="InterPro" id="IPR000961">
    <property type="entry name" value="AGC-kinase_C"/>
</dbReference>
<dbReference type="FunFam" id="3.30.200.20:FF:000012">
    <property type="entry name" value="microtubule-associated serine/threonine-protein kinase 2 isoform X1"/>
    <property type="match status" value="1"/>
</dbReference>
<evidence type="ECO:0000256" key="3">
    <source>
        <dbReference type="ARBA" id="ARBA00009903"/>
    </source>
</evidence>
<keyword evidence="10" id="KW-0418">Kinase</keyword>
<evidence type="ECO:0000256" key="14">
    <source>
        <dbReference type="ARBA" id="ARBA00048679"/>
    </source>
</evidence>
<evidence type="ECO:0000259" key="18">
    <source>
        <dbReference type="PROSITE" id="PS51285"/>
    </source>
</evidence>
<dbReference type="FunFam" id="1.10.510.10:FF:000012">
    <property type="entry name" value="microtubule-associated serine/threonine-protein kinase 2 isoform X1"/>
    <property type="match status" value="1"/>
</dbReference>
<evidence type="ECO:0000256" key="2">
    <source>
        <dbReference type="ARBA" id="ARBA00004496"/>
    </source>
</evidence>
<feature type="region of interest" description="Disordered" evidence="15">
    <location>
        <begin position="978"/>
        <end position="1094"/>
    </location>
</feature>
<comment type="catalytic activity">
    <reaction evidence="14">
        <text>L-seryl-[protein] + ATP = O-phospho-L-seryl-[protein] + ADP + H(+)</text>
        <dbReference type="Rhea" id="RHEA:17989"/>
        <dbReference type="Rhea" id="RHEA-COMP:9863"/>
        <dbReference type="Rhea" id="RHEA-COMP:11604"/>
        <dbReference type="ChEBI" id="CHEBI:15378"/>
        <dbReference type="ChEBI" id="CHEBI:29999"/>
        <dbReference type="ChEBI" id="CHEBI:30616"/>
        <dbReference type="ChEBI" id="CHEBI:83421"/>
        <dbReference type="ChEBI" id="CHEBI:456216"/>
        <dbReference type="EC" id="2.7.11.1"/>
    </reaction>
</comment>
<evidence type="ECO:0000313" key="20">
    <source>
        <dbReference type="Proteomes" id="UP001152803"/>
    </source>
</evidence>
<evidence type="ECO:0000256" key="8">
    <source>
        <dbReference type="ARBA" id="ARBA00022679"/>
    </source>
</evidence>
<dbReference type="Gene3D" id="2.30.42.10">
    <property type="match status" value="1"/>
</dbReference>
<dbReference type="CDD" id="cd05609">
    <property type="entry name" value="STKc_MAST"/>
    <property type="match status" value="1"/>
</dbReference>
<keyword evidence="5" id="KW-0963">Cytoplasm</keyword>
<dbReference type="Pfam" id="PF17820">
    <property type="entry name" value="PDZ_6"/>
    <property type="match status" value="1"/>
</dbReference>
<feature type="compositionally biased region" description="Pro residues" evidence="15">
    <location>
        <begin position="1130"/>
        <end position="1139"/>
    </location>
</feature>
<dbReference type="PROSITE" id="PS00108">
    <property type="entry name" value="PROTEIN_KINASE_ST"/>
    <property type="match status" value="1"/>
</dbReference>
<keyword evidence="7" id="KW-0597">Phosphoprotein</keyword>
<feature type="region of interest" description="Disordered" evidence="15">
    <location>
        <begin position="24"/>
        <end position="52"/>
    </location>
</feature>
<dbReference type="GO" id="GO:0005737">
    <property type="term" value="C:cytoplasm"/>
    <property type="evidence" value="ECO:0007669"/>
    <property type="project" value="UniProtKB-SubCell"/>
</dbReference>
<name>A0A9Q1I092_CONCO</name>
<feature type="compositionally biased region" description="Basic residues" evidence="15">
    <location>
        <begin position="24"/>
        <end position="36"/>
    </location>
</feature>
<feature type="region of interest" description="Disordered" evidence="15">
    <location>
        <begin position="776"/>
        <end position="891"/>
    </location>
</feature>
<protein>
    <recommendedName>
        <fullName evidence="4">non-specific serine/threonine protein kinase</fullName>
        <ecNumber evidence="4">2.7.11.1</ecNumber>
    </recommendedName>
</protein>
<dbReference type="InterPro" id="IPR036034">
    <property type="entry name" value="PDZ_sf"/>
</dbReference>
<evidence type="ECO:0000259" key="16">
    <source>
        <dbReference type="PROSITE" id="PS50011"/>
    </source>
</evidence>
<dbReference type="OrthoDB" id="2156623at2759"/>
<dbReference type="InterPro" id="IPR001478">
    <property type="entry name" value="PDZ"/>
</dbReference>
<reference evidence="19" key="1">
    <citation type="journal article" date="2023" name="Science">
        <title>Genome structures resolve the early diversification of teleost fishes.</title>
        <authorList>
            <person name="Parey E."/>
            <person name="Louis A."/>
            <person name="Montfort J."/>
            <person name="Bouchez O."/>
            <person name="Roques C."/>
            <person name="Iampietro C."/>
            <person name="Lluch J."/>
            <person name="Castinel A."/>
            <person name="Donnadieu C."/>
            <person name="Desvignes T."/>
            <person name="Floi Bucao C."/>
            <person name="Jouanno E."/>
            <person name="Wen M."/>
            <person name="Mejri S."/>
            <person name="Dirks R."/>
            <person name="Jansen H."/>
            <person name="Henkel C."/>
            <person name="Chen W.J."/>
            <person name="Zahm M."/>
            <person name="Cabau C."/>
            <person name="Klopp C."/>
            <person name="Thompson A.W."/>
            <person name="Robinson-Rechavi M."/>
            <person name="Braasch I."/>
            <person name="Lecointre G."/>
            <person name="Bobe J."/>
            <person name="Postlethwait J.H."/>
            <person name="Berthelot C."/>
            <person name="Roest Crollius H."/>
            <person name="Guiguen Y."/>
        </authorList>
    </citation>
    <scope>NUCLEOTIDE SEQUENCE</scope>
    <source>
        <strain evidence="19">Concon-B</strain>
    </source>
</reference>
<feature type="compositionally biased region" description="Low complexity" evidence="15">
    <location>
        <begin position="104"/>
        <end position="115"/>
    </location>
</feature>
<dbReference type="Gene3D" id="1.10.510.10">
    <property type="entry name" value="Transferase(Phosphotransferase) domain 1"/>
    <property type="match status" value="1"/>
</dbReference>
<evidence type="ECO:0000256" key="4">
    <source>
        <dbReference type="ARBA" id="ARBA00012513"/>
    </source>
</evidence>
<dbReference type="SUPFAM" id="SSF56112">
    <property type="entry name" value="Protein kinase-like (PK-like)"/>
    <property type="match status" value="1"/>
</dbReference>